<evidence type="ECO:0000256" key="3">
    <source>
        <dbReference type="ARBA" id="ARBA00022989"/>
    </source>
</evidence>
<sequence length="210" mass="23944">MNLNLKSLYMVLLLIFFVFLPMVFFILTQIPQRSILKDTISIITILAFFVVLLQFFLSNLNIGLKSIFQSSKIIKIHKILGYTAIPILLFHPFLIVVPRFFEVGPRPLDSFIKMITTFDSLAIIIGIIGWCLILLLGLTSILKDKLKMSYKAWKIFHGSLALVFIIFASWHSIETGRHMNLSMSILVILISLAASILLFKSYFTTNKNKG</sequence>
<proteinExistence type="predicted"/>
<keyword evidence="4 5" id="KW-0472">Membrane</keyword>
<reference evidence="7 8" key="1">
    <citation type="submission" date="2017-01" db="EMBL/GenBank/DDBJ databases">
        <title>Genome sequencing of Arcobacter sp. LPB0137.</title>
        <authorList>
            <person name="Lee G.-W."/>
            <person name="Yi H."/>
        </authorList>
    </citation>
    <scope>NUCLEOTIDE SEQUENCE [LARGE SCALE GENOMIC DNA]</scope>
    <source>
        <strain evidence="7 8">LPB0137</strain>
    </source>
</reference>
<organism evidence="7 8">
    <name type="scientific">Poseidonibacter parvus</name>
    <dbReference type="NCBI Taxonomy" id="1850254"/>
    <lineage>
        <taxon>Bacteria</taxon>
        <taxon>Pseudomonadati</taxon>
        <taxon>Campylobacterota</taxon>
        <taxon>Epsilonproteobacteria</taxon>
        <taxon>Campylobacterales</taxon>
        <taxon>Arcobacteraceae</taxon>
        <taxon>Poseidonibacter</taxon>
    </lineage>
</organism>
<dbReference type="STRING" id="1850254.LPB137_02355"/>
<dbReference type="AlphaFoldDB" id="A0A1P8KJN0"/>
<protein>
    <recommendedName>
        <fullName evidence="6">Ferric oxidoreductase domain-containing protein</fullName>
    </recommendedName>
</protein>
<evidence type="ECO:0000259" key="6">
    <source>
        <dbReference type="Pfam" id="PF01794"/>
    </source>
</evidence>
<gene>
    <name evidence="7" type="ORF">LPB137_02355</name>
</gene>
<feature type="transmembrane region" description="Helical" evidence="5">
    <location>
        <begin position="179"/>
        <end position="199"/>
    </location>
</feature>
<evidence type="ECO:0000256" key="1">
    <source>
        <dbReference type="ARBA" id="ARBA00004141"/>
    </source>
</evidence>
<dbReference type="GO" id="GO:0016020">
    <property type="term" value="C:membrane"/>
    <property type="evidence" value="ECO:0007669"/>
    <property type="project" value="UniProtKB-SubCell"/>
</dbReference>
<keyword evidence="8" id="KW-1185">Reference proteome</keyword>
<dbReference type="EMBL" id="CP019070">
    <property type="protein sequence ID" value="APW64768.1"/>
    <property type="molecule type" value="Genomic_DNA"/>
</dbReference>
<keyword evidence="3 5" id="KW-1133">Transmembrane helix</keyword>
<dbReference type="Proteomes" id="UP000186074">
    <property type="component" value="Chromosome"/>
</dbReference>
<feature type="domain" description="Ferric oxidoreductase" evidence="6">
    <location>
        <begin position="45"/>
        <end position="167"/>
    </location>
</feature>
<feature type="transmembrane region" description="Helical" evidence="5">
    <location>
        <begin position="154"/>
        <end position="173"/>
    </location>
</feature>
<accession>A0A1P8KJN0</accession>
<feature type="transmembrane region" description="Helical" evidence="5">
    <location>
        <begin position="79"/>
        <end position="101"/>
    </location>
</feature>
<evidence type="ECO:0000256" key="5">
    <source>
        <dbReference type="SAM" id="Phobius"/>
    </source>
</evidence>
<comment type="subcellular location">
    <subcellularLocation>
        <location evidence="1">Membrane</location>
        <topology evidence="1">Multi-pass membrane protein</topology>
    </subcellularLocation>
</comment>
<name>A0A1P8KJN0_9BACT</name>
<dbReference type="RefSeq" id="WP_076083886.1">
    <property type="nucleotide sequence ID" value="NZ_CP019070.1"/>
</dbReference>
<evidence type="ECO:0000313" key="7">
    <source>
        <dbReference type="EMBL" id="APW64768.1"/>
    </source>
</evidence>
<evidence type="ECO:0000256" key="2">
    <source>
        <dbReference type="ARBA" id="ARBA00022692"/>
    </source>
</evidence>
<evidence type="ECO:0000256" key="4">
    <source>
        <dbReference type="ARBA" id="ARBA00023136"/>
    </source>
</evidence>
<feature type="transmembrane region" description="Helical" evidence="5">
    <location>
        <begin position="7"/>
        <end position="27"/>
    </location>
</feature>
<feature type="transmembrane region" description="Helical" evidence="5">
    <location>
        <begin position="121"/>
        <end position="142"/>
    </location>
</feature>
<dbReference type="KEGG" id="alp:LPB137_02355"/>
<keyword evidence="2 5" id="KW-0812">Transmembrane</keyword>
<evidence type="ECO:0000313" key="8">
    <source>
        <dbReference type="Proteomes" id="UP000186074"/>
    </source>
</evidence>
<dbReference type="Pfam" id="PF01794">
    <property type="entry name" value="Ferric_reduct"/>
    <property type="match status" value="1"/>
</dbReference>
<feature type="transmembrane region" description="Helical" evidence="5">
    <location>
        <begin position="39"/>
        <end position="58"/>
    </location>
</feature>
<dbReference type="InterPro" id="IPR013130">
    <property type="entry name" value="Fe3_Rdtase_TM_dom"/>
</dbReference>